<dbReference type="InterPro" id="IPR043504">
    <property type="entry name" value="Peptidase_S1_PA_chymotrypsin"/>
</dbReference>
<dbReference type="AlphaFoldDB" id="A0A8C9Z0J7"/>
<dbReference type="GO" id="GO:0006508">
    <property type="term" value="P:proteolysis"/>
    <property type="evidence" value="ECO:0007669"/>
    <property type="project" value="UniProtKB-KW"/>
</dbReference>
<keyword evidence="7" id="KW-1185">Reference proteome</keyword>
<dbReference type="GeneTree" id="ENSGT00910000144271"/>
<dbReference type="InterPro" id="IPR001314">
    <property type="entry name" value="Peptidase_S1A"/>
</dbReference>
<dbReference type="PROSITE" id="PS00134">
    <property type="entry name" value="TRYPSIN_HIS"/>
    <property type="match status" value="1"/>
</dbReference>
<dbReference type="GeneID" id="116063464"/>
<evidence type="ECO:0000256" key="4">
    <source>
        <dbReference type="ARBA" id="ARBA00023157"/>
    </source>
</evidence>
<dbReference type="PROSITE" id="PS50240">
    <property type="entry name" value="TRYPSIN_DOM"/>
    <property type="match status" value="1"/>
</dbReference>
<feature type="domain" description="Peptidase S1" evidence="5">
    <location>
        <begin position="50"/>
        <end position="276"/>
    </location>
</feature>
<dbReference type="InterPro" id="IPR009003">
    <property type="entry name" value="Peptidase_S1_PA"/>
</dbReference>
<dbReference type="KEGG" id="sluc:116063464"/>
<reference evidence="6" key="1">
    <citation type="submission" date="2025-08" db="UniProtKB">
        <authorList>
            <consortium name="Ensembl"/>
        </authorList>
    </citation>
    <scope>IDENTIFICATION</scope>
</reference>
<protein>
    <recommendedName>
        <fullName evidence="5">Peptidase S1 domain-containing protein</fullName>
    </recommendedName>
</protein>
<dbReference type="SMART" id="SM00020">
    <property type="entry name" value="Tryp_SPc"/>
    <property type="match status" value="1"/>
</dbReference>
<dbReference type="RefSeq" id="XP_031174316.2">
    <property type="nucleotide sequence ID" value="XM_031318456.2"/>
</dbReference>
<dbReference type="CDD" id="cd00190">
    <property type="entry name" value="Tryp_SPc"/>
    <property type="match status" value="1"/>
</dbReference>
<keyword evidence="1" id="KW-0645">Protease</keyword>
<evidence type="ECO:0000259" key="5">
    <source>
        <dbReference type="PROSITE" id="PS50240"/>
    </source>
</evidence>
<sequence length="279" mass="31297">MECKLLYKRVNLKPPRRQVNCLAGIMHALHQFLLFHVLTCLGQNAHGSVIIHGKKVPENSMLYMASVQNSAKKHVCGGFLINENFVLTAAHCDEEVPTSVVLGTHDLTKADDSMRYSITKFKYPLYQDVPYGNDLMLLKLSRNVGLNDRVQTIPLPKDEINMMENVECSVAGWGYTETNKLEQRIVDELRVVDVSIINQDVCKKIWGGLPDNVICAGGYETKKGFCQGDSGGPLVYDGVAVGVVSFNHNRNCSYPHFPNVYMDISKYLGWINDTLKKKE</sequence>
<dbReference type="GO" id="GO:0004252">
    <property type="term" value="F:serine-type endopeptidase activity"/>
    <property type="evidence" value="ECO:0007669"/>
    <property type="project" value="InterPro"/>
</dbReference>
<dbReference type="Proteomes" id="UP000694568">
    <property type="component" value="Unplaced"/>
</dbReference>
<dbReference type="OrthoDB" id="8440449at2759"/>
<evidence type="ECO:0000313" key="7">
    <source>
        <dbReference type="Proteomes" id="UP000694568"/>
    </source>
</evidence>
<gene>
    <name evidence="6" type="primary">LOC116063464</name>
</gene>
<accession>A0A8C9Z0J7</accession>
<reference evidence="6" key="2">
    <citation type="submission" date="2025-09" db="UniProtKB">
        <authorList>
            <consortium name="Ensembl"/>
        </authorList>
    </citation>
    <scope>IDENTIFICATION</scope>
</reference>
<dbReference type="Ensembl" id="ENSSLUT00000033229.1">
    <property type="protein sequence ID" value="ENSSLUP00000032207.1"/>
    <property type="gene ID" value="ENSSLUG00000014384.1"/>
</dbReference>
<dbReference type="FunFam" id="2.40.10.10:FF:000036">
    <property type="entry name" value="Trypsin beta"/>
    <property type="match status" value="1"/>
</dbReference>
<dbReference type="FunFam" id="2.40.10.10:FF:000068">
    <property type="entry name" value="transmembrane protease serine 2"/>
    <property type="match status" value="1"/>
</dbReference>
<proteinExistence type="predicted"/>
<evidence type="ECO:0000313" key="6">
    <source>
        <dbReference type="Ensembl" id="ENSSLUP00000032207.1"/>
    </source>
</evidence>
<organism evidence="6 7">
    <name type="scientific">Sander lucioperca</name>
    <name type="common">Pike-perch</name>
    <name type="synonym">Perca lucioperca</name>
    <dbReference type="NCBI Taxonomy" id="283035"/>
    <lineage>
        <taxon>Eukaryota</taxon>
        <taxon>Metazoa</taxon>
        <taxon>Chordata</taxon>
        <taxon>Craniata</taxon>
        <taxon>Vertebrata</taxon>
        <taxon>Euteleostomi</taxon>
        <taxon>Actinopterygii</taxon>
        <taxon>Neopterygii</taxon>
        <taxon>Teleostei</taxon>
        <taxon>Neoteleostei</taxon>
        <taxon>Acanthomorphata</taxon>
        <taxon>Eupercaria</taxon>
        <taxon>Perciformes</taxon>
        <taxon>Percoidei</taxon>
        <taxon>Percidae</taxon>
        <taxon>Luciopercinae</taxon>
        <taxon>Sander</taxon>
    </lineage>
</organism>
<dbReference type="PRINTS" id="PR00722">
    <property type="entry name" value="CHYMOTRYPSIN"/>
</dbReference>
<dbReference type="PANTHER" id="PTHR24271:SF87">
    <property type="entry name" value="ARGININE ESTERASE-LIKE-RELATED"/>
    <property type="match status" value="1"/>
</dbReference>
<dbReference type="Gene3D" id="2.40.10.10">
    <property type="entry name" value="Trypsin-like serine proteases"/>
    <property type="match status" value="2"/>
</dbReference>
<name>A0A8C9Z0J7_SANLU</name>
<keyword evidence="2" id="KW-0378">Hydrolase</keyword>
<dbReference type="SUPFAM" id="SSF50494">
    <property type="entry name" value="Trypsin-like serine proteases"/>
    <property type="match status" value="1"/>
</dbReference>
<evidence type="ECO:0000256" key="1">
    <source>
        <dbReference type="ARBA" id="ARBA00022670"/>
    </source>
</evidence>
<dbReference type="InterPro" id="IPR018114">
    <property type="entry name" value="TRYPSIN_HIS"/>
</dbReference>
<keyword evidence="3" id="KW-0720">Serine protease</keyword>
<dbReference type="PANTHER" id="PTHR24271">
    <property type="entry name" value="KALLIKREIN-RELATED"/>
    <property type="match status" value="1"/>
</dbReference>
<dbReference type="InterPro" id="IPR001254">
    <property type="entry name" value="Trypsin_dom"/>
</dbReference>
<dbReference type="Pfam" id="PF00089">
    <property type="entry name" value="Trypsin"/>
    <property type="match status" value="1"/>
</dbReference>
<keyword evidence="4" id="KW-1015">Disulfide bond</keyword>
<evidence type="ECO:0000256" key="2">
    <source>
        <dbReference type="ARBA" id="ARBA00022801"/>
    </source>
</evidence>
<evidence type="ECO:0000256" key="3">
    <source>
        <dbReference type="ARBA" id="ARBA00022825"/>
    </source>
</evidence>